<gene>
    <name evidence="6" type="ORF">B0T17DRAFT_541492</name>
</gene>
<reference evidence="6" key="1">
    <citation type="submission" date="2023-06" db="EMBL/GenBank/DDBJ databases">
        <title>Genome-scale phylogeny and comparative genomics of the fungal order Sordariales.</title>
        <authorList>
            <consortium name="Lawrence Berkeley National Laboratory"/>
            <person name="Hensen N."/>
            <person name="Bonometti L."/>
            <person name="Westerberg I."/>
            <person name="Brannstrom I.O."/>
            <person name="Guillou S."/>
            <person name="Cros-Aarteil S."/>
            <person name="Calhoun S."/>
            <person name="Haridas S."/>
            <person name="Kuo A."/>
            <person name="Mondo S."/>
            <person name="Pangilinan J."/>
            <person name="Riley R."/>
            <person name="LaButti K."/>
            <person name="Andreopoulos B."/>
            <person name="Lipzen A."/>
            <person name="Chen C."/>
            <person name="Yanf M."/>
            <person name="Daum C."/>
            <person name="Ng V."/>
            <person name="Clum A."/>
            <person name="Steindorff A."/>
            <person name="Ohm R."/>
            <person name="Martin F."/>
            <person name="Silar P."/>
            <person name="Natvig D."/>
            <person name="Lalanne C."/>
            <person name="Gautier V."/>
            <person name="Ament-velasquez S.L."/>
            <person name="Kruys A."/>
            <person name="Hutchinson M.I."/>
            <person name="Powell A.J."/>
            <person name="Barry K."/>
            <person name="Miller A.N."/>
            <person name="Grigoriev I.V."/>
            <person name="Debuchy R."/>
            <person name="Gladieux P."/>
            <person name="Thoren M.H."/>
            <person name="Johannesson H."/>
        </authorList>
    </citation>
    <scope>NUCLEOTIDE SEQUENCE</scope>
    <source>
        <strain evidence="6">SMH3391-2</strain>
    </source>
</reference>
<dbReference type="EMBL" id="JAULSR010000007">
    <property type="protein sequence ID" value="KAK0615269.1"/>
    <property type="molecule type" value="Genomic_DNA"/>
</dbReference>
<evidence type="ECO:0000256" key="3">
    <source>
        <dbReference type="SAM" id="MobiDB-lite"/>
    </source>
</evidence>
<feature type="transmembrane region" description="Helical" evidence="4">
    <location>
        <begin position="284"/>
        <end position="304"/>
    </location>
</feature>
<comment type="similarity">
    <text evidence="2">Belongs to the major facilitator superfamily. Monocarboxylate porter (TC 2.A.1.13) family.</text>
</comment>
<evidence type="ECO:0000256" key="2">
    <source>
        <dbReference type="ARBA" id="ARBA00006727"/>
    </source>
</evidence>
<organism evidence="6 7">
    <name type="scientific">Bombardia bombarda</name>
    <dbReference type="NCBI Taxonomy" id="252184"/>
    <lineage>
        <taxon>Eukaryota</taxon>
        <taxon>Fungi</taxon>
        <taxon>Dikarya</taxon>
        <taxon>Ascomycota</taxon>
        <taxon>Pezizomycotina</taxon>
        <taxon>Sordariomycetes</taxon>
        <taxon>Sordariomycetidae</taxon>
        <taxon>Sordariales</taxon>
        <taxon>Lasiosphaeriaceae</taxon>
        <taxon>Bombardia</taxon>
    </lineage>
</organism>
<dbReference type="Gene3D" id="1.20.1250.20">
    <property type="entry name" value="MFS general substrate transporter like domains"/>
    <property type="match status" value="2"/>
</dbReference>
<comment type="caution">
    <text evidence="6">The sequence shown here is derived from an EMBL/GenBank/DDBJ whole genome shotgun (WGS) entry which is preliminary data.</text>
</comment>
<dbReference type="SUPFAM" id="SSF103473">
    <property type="entry name" value="MFS general substrate transporter"/>
    <property type="match status" value="1"/>
</dbReference>
<evidence type="ECO:0000259" key="5">
    <source>
        <dbReference type="PROSITE" id="PS50850"/>
    </source>
</evidence>
<feature type="transmembrane region" description="Helical" evidence="4">
    <location>
        <begin position="310"/>
        <end position="329"/>
    </location>
</feature>
<feature type="transmembrane region" description="Helical" evidence="4">
    <location>
        <begin position="255"/>
        <end position="272"/>
    </location>
</feature>
<dbReference type="InterPro" id="IPR011701">
    <property type="entry name" value="MFS"/>
</dbReference>
<accession>A0AA39WH34</accession>
<feature type="transmembrane region" description="Helical" evidence="4">
    <location>
        <begin position="60"/>
        <end position="82"/>
    </location>
</feature>
<dbReference type="GO" id="GO:0016020">
    <property type="term" value="C:membrane"/>
    <property type="evidence" value="ECO:0007669"/>
    <property type="project" value="UniProtKB-SubCell"/>
</dbReference>
<feature type="compositionally biased region" description="Basic and acidic residues" evidence="3">
    <location>
        <begin position="1"/>
        <end position="11"/>
    </location>
</feature>
<dbReference type="GO" id="GO:0022857">
    <property type="term" value="F:transmembrane transporter activity"/>
    <property type="evidence" value="ECO:0007669"/>
    <property type="project" value="InterPro"/>
</dbReference>
<feature type="region of interest" description="Disordered" evidence="3">
    <location>
        <begin position="1"/>
        <end position="41"/>
    </location>
</feature>
<feature type="domain" description="Major facilitator superfamily (MFS) profile" evidence="5">
    <location>
        <begin position="182"/>
        <end position="406"/>
    </location>
</feature>
<dbReference type="PANTHER" id="PTHR11360:SF234">
    <property type="entry name" value="MFS-TYPE TRANSPORTER DBAD-RELATED"/>
    <property type="match status" value="1"/>
</dbReference>
<protein>
    <submittedName>
        <fullName evidence="6">Major facilitator superfamily domain-containing protein</fullName>
    </submittedName>
</protein>
<dbReference type="InterPro" id="IPR050327">
    <property type="entry name" value="Proton-linked_MCT"/>
</dbReference>
<dbReference type="Proteomes" id="UP001174934">
    <property type="component" value="Unassembled WGS sequence"/>
</dbReference>
<feature type="transmembrane region" description="Helical" evidence="4">
    <location>
        <begin position="178"/>
        <end position="198"/>
    </location>
</feature>
<sequence>MSSQTADEKKAGSLQSPSDVEVDSGSQTGTQDEAAIAPGPVTQVDNGPRMLLKDQTQSNIAWIGSIQAFLLIVIGVFSGPLFDMGYFEHLIIGGSFLVVFGTMMTSLSTQYWQVMLAQGITMGLGVGCLFTPSVAIVSTYFTTKKALATGIAATGSSIGGVIYTVAFARLQPTIGFPWATRVLGFLSLAGLLVSISVMRVRTKPAAKRKMFAFNAFKEFTFTFFTISQFFGILGIWVPFFFIQTYAIEHGIDSSFAFYLLTILNAGSVFGRVVPNYFADKIGPLNIMIIACFVSSLLSFCWIAVNSKAGIIVFCILYGFFSGSFVSLPAPTIASLSPNMSVVGARMGTSFAVAGFGILLGSPIGGVILRSSGWVGLQCWGAATIALSTILAIMARIHRQPKLLGKV</sequence>
<dbReference type="PANTHER" id="PTHR11360">
    <property type="entry name" value="MONOCARBOXYLATE TRANSPORTER"/>
    <property type="match status" value="1"/>
</dbReference>
<keyword evidence="4" id="KW-0472">Membrane</keyword>
<keyword evidence="4" id="KW-1133">Transmembrane helix</keyword>
<feature type="compositionally biased region" description="Polar residues" evidence="3">
    <location>
        <begin position="13"/>
        <end position="31"/>
    </location>
</feature>
<keyword evidence="4" id="KW-0812">Transmembrane</keyword>
<feature type="transmembrane region" description="Helical" evidence="4">
    <location>
        <begin position="350"/>
        <end position="368"/>
    </location>
</feature>
<feature type="transmembrane region" description="Helical" evidence="4">
    <location>
        <begin position="89"/>
        <end position="108"/>
    </location>
</feature>
<dbReference type="Pfam" id="PF07690">
    <property type="entry name" value="MFS_1"/>
    <property type="match status" value="1"/>
</dbReference>
<name>A0AA39WH34_9PEZI</name>
<dbReference type="AlphaFoldDB" id="A0AA39WH34"/>
<dbReference type="PROSITE" id="PS50850">
    <property type="entry name" value="MFS"/>
    <property type="match status" value="1"/>
</dbReference>
<dbReference type="InterPro" id="IPR036259">
    <property type="entry name" value="MFS_trans_sf"/>
</dbReference>
<feature type="transmembrane region" description="Helical" evidence="4">
    <location>
        <begin position="219"/>
        <end position="243"/>
    </location>
</feature>
<comment type="subcellular location">
    <subcellularLocation>
        <location evidence="1">Membrane</location>
        <topology evidence="1">Multi-pass membrane protein</topology>
    </subcellularLocation>
</comment>
<dbReference type="InterPro" id="IPR020846">
    <property type="entry name" value="MFS_dom"/>
</dbReference>
<proteinExistence type="inferred from homology"/>
<evidence type="ECO:0000313" key="6">
    <source>
        <dbReference type="EMBL" id="KAK0615269.1"/>
    </source>
</evidence>
<evidence type="ECO:0000256" key="1">
    <source>
        <dbReference type="ARBA" id="ARBA00004141"/>
    </source>
</evidence>
<feature type="transmembrane region" description="Helical" evidence="4">
    <location>
        <begin position="374"/>
        <end position="396"/>
    </location>
</feature>
<evidence type="ECO:0000313" key="7">
    <source>
        <dbReference type="Proteomes" id="UP001174934"/>
    </source>
</evidence>
<feature type="transmembrane region" description="Helical" evidence="4">
    <location>
        <begin position="146"/>
        <end position="166"/>
    </location>
</feature>
<feature type="transmembrane region" description="Helical" evidence="4">
    <location>
        <begin position="120"/>
        <end position="141"/>
    </location>
</feature>
<keyword evidence="7" id="KW-1185">Reference proteome</keyword>
<evidence type="ECO:0000256" key="4">
    <source>
        <dbReference type="SAM" id="Phobius"/>
    </source>
</evidence>